<gene>
    <name evidence="1" type="ORF">TBRA_LOCUS1536</name>
</gene>
<feature type="non-terminal residue" evidence="1">
    <location>
        <position position="51"/>
    </location>
</feature>
<keyword evidence="2" id="KW-1185">Reference proteome</keyword>
<evidence type="ECO:0000313" key="1">
    <source>
        <dbReference type="EMBL" id="CAB0029500.1"/>
    </source>
</evidence>
<sequence>MSENHCDAALIFVDFRCEEVCLQLCVPGSSTMSVSEAHVKTNAAVNDCGVQ</sequence>
<organism evidence="1 2">
    <name type="scientific">Trichogramma brassicae</name>
    <dbReference type="NCBI Taxonomy" id="86971"/>
    <lineage>
        <taxon>Eukaryota</taxon>
        <taxon>Metazoa</taxon>
        <taxon>Ecdysozoa</taxon>
        <taxon>Arthropoda</taxon>
        <taxon>Hexapoda</taxon>
        <taxon>Insecta</taxon>
        <taxon>Pterygota</taxon>
        <taxon>Neoptera</taxon>
        <taxon>Endopterygota</taxon>
        <taxon>Hymenoptera</taxon>
        <taxon>Apocrita</taxon>
        <taxon>Proctotrupomorpha</taxon>
        <taxon>Chalcidoidea</taxon>
        <taxon>Trichogrammatidae</taxon>
        <taxon>Trichogramma</taxon>
    </lineage>
</organism>
<dbReference type="AlphaFoldDB" id="A0A6H5HVT2"/>
<reference evidence="1 2" key="1">
    <citation type="submission" date="2020-02" db="EMBL/GenBank/DDBJ databases">
        <authorList>
            <person name="Ferguson B K."/>
        </authorList>
    </citation>
    <scope>NUCLEOTIDE SEQUENCE [LARGE SCALE GENOMIC DNA]</scope>
</reference>
<name>A0A6H5HVT2_9HYME</name>
<accession>A0A6H5HVT2</accession>
<protein>
    <submittedName>
        <fullName evidence="1">Uncharacterized protein</fullName>
    </submittedName>
</protein>
<dbReference type="Proteomes" id="UP000479190">
    <property type="component" value="Unassembled WGS sequence"/>
</dbReference>
<proteinExistence type="predicted"/>
<evidence type="ECO:0000313" key="2">
    <source>
        <dbReference type="Proteomes" id="UP000479190"/>
    </source>
</evidence>
<dbReference type="EMBL" id="CADCXV010000325">
    <property type="protein sequence ID" value="CAB0029500.1"/>
    <property type="molecule type" value="Genomic_DNA"/>
</dbReference>